<feature type="region of interest" description="Disordered" evidence="8">
    <location>
        <begin position="20"/>
        <end position="83"/>
    </location>
</feature>
<dbReference type="EMBL" id="JACMSC010000010">
    <property type="protein sequence ID" value="KAG6505547.1"/>
    <property type="molecule type" value="Genomic_DNA"/>
</dbReference>
<dbReference type="PROSITE" id="PS50071">
    <property type="entry name" value="HOMEOBOX_2"/>
    <property type="match status" value="1"/>
</dbReference>
<proteinExistence type="inferred from homology"/>
<comment type="subcellular location">
    <subcellularLocation>
        <location evidence="1 5 6">Nucleus</location>
    </subcellularLocation>
</comment>
<dbReference type="InterPro" id="IPR050762">
    <property type="entry name" value="HD-ZIP_Homeobox_LZ_Class_II"/>
</dbReference>
<evidence type="ECO:0000256" key="6">
    <source>
        <dbReference type="RuleBase" id="RU000682"/>
    </source>
</evidence>
<feature type="domain" description="Homeobox" evidence="9">
    <location>
        <begin position="78"/>
        <end position="138"/>
    </location>
</feature>
<evidence type="ECO:0000256" key="1">
    <source>
        <dbReference type="ARBA" id="ARBA00004123"/>
    </source>
</evidence>
<evidence type="ECO:0000256" key="7">
    <source>
        <dbReference type="SAM" id="Coils"/>
    </source>
</evidence>
<dbReference type="Pfam" id="PF02183">
    <property type="entry name" value="HALZ"/>
    <property type="match status" value="1"/>
</dbReference>
<evidence type="ECO:0000256" key="5">
    <source>
        <dbReference type="PROSITE-ProRule" id="PRU00108"/>
    </source>
</evidence>
<evidence type="ECO:0000313" key="10">
    <source>
        <dbReference type="EMBL" id="KAG6505547.1"/>
    </source>
</evidence>
<comment type="caution">
    <text evidence="10">The sequence shown here is derived from an EMBL/GenBank/DDBJ whole genome shotgun (WGS) entry which is preliminary data.</text>
</comment>
<dbReference type="GO" id="GO:0043565">
    <property type="term" value="F:sequence-specific DNA binding"/>
    <property type="evidence" value="ECO:0007669"/>
    <property type="project" value="InterPro"/>
</dbReference>
<dbReference type="GO" id="GO:0000981">
    <property type="term" value="F:DNA-binding transcription factor activity, RNA polymerase II-specific"/>
    <property type="evidence" value="ECO:0007669"/>
    <property type="project" value="InterPro"/>
</dbReference>
<dbReference type="InterPro" id="IPR017970">
    <property type="entry name" value="Homeobox_CS"/>
</dbReference>
<evidence type="ECO:0000313" key="11">
    <source>
        <dbReference type="Proteomes" id="UP000734854"/>
    </source>
</evidence>
<feature type="DNA-binding region" description="Homeobox" evidence="5">
    <location>
        <begin position="80"/>
        <end position="139"/>
    </location>
</feature>
<keyword evidence="4" id="KW-0804">Transcription</keyword>
<name>A0A8J5GSY4_ZINOF</name>
<dbReference type="InterPro" id="IPR003106">
    <property type="entry name" value="Leu_zip_homeo"/>
</dbReference>
<dbReference type="OrthoDB" id="6159439at2759"/>
<evidence type="ECO:0000259" key="9">
    <source>
        <dbReference type="PROSITE" id="PS50071"/>
    </source>
</evidence>
<accession>A0A8J5GSY4</accession>
<organism evidence="10 11">
    <name type="scientific">Zingiber officinale</name>
    <name type="common">Ginger</name>
    <name type="synonym">Amomum zingiber</name>
    <dbReference type="NCBI Taxonomy" id="94328"/>
    <lineage>
        <taxon>Eukaryota</taxon>
        <taxon>Viridiplantae</taxon>
        <taxon>Streptophyta</taxon>
        <taxon>Embryophyta</taxon>
        <taxon>Tracheophyta</taxon>
        <taxon>Spermatophyta</taxon>
        <taxon>Magnoliopsida</taxon>
        <taxon>Liliopsida</taxon>
        <taxon>Zingiberales</taxon>
        <taxon>Zingiberaceae</taxon>
        <taxon>Zingiber</taxon>
    </lineage>
</organism>
<reference evidence="10 11" key="1">
    <citation type="submission" date="2020-08" db="EMBL/GenBank/DDBJ databases">
        <title>Plant Genome Project.</title>
        <authorList>
            <person name="Zhang R.-G."/>
        </authorList>
    </citation>
    <scope>NUCLEOTIDE SEQUENCE [LARGE SCALE GENOMIC DNA]</scope>
    <source>
        <tissue evidence="10">Rhizome</tissue>
    </source>
</reference>
<dbReference type="GO" id="GO:0005634">
    <property type="term" value="C:nucleus"/>
    <property type="evidence" value="ECO:0007669"/>
    <property type="project" value="UniProtKB-SubCell"/>
</dbReference>
<evidence type="ECO:0000256" key="3">
    <source>
        <dbReference type="ARBA" id="ARBA00023015"/>
    </source>
</evidence>
<comment type="similarity">
    <text evidence="2">Belongs to the HD-ZIP homeobox family. Class II subfamily.</text>
</comment>
<dbReference type="CDD" id="cd00086">
    <property type="entry name" value="homeodomain"/>
    <property type="match status" value="1"/>
</dbReference>
<dbReference type="PANTHER" id="PTHR45714:SF34">
    <property type="entry name" value="HOMEOBOX-LEUCINE ZIPPER PROTEIN HAT9"/>
    <property type="match status" value="1"/>
</dbReference>
<evidence type="ECO:0000256" key="4">
    <source>
        <dbReference type="ARBA" id="ARBA00023163"/>
    </source>
</evidence>
<dbReference type="Proteomes" id="UP000734854">
    <property type="component" value="Unassembled WGS sequence"/>
</dbReference>
<feature type="compositionally biased region" description="Basic and acidic residues" evidence="8">
    <location>
        <begin position="22"/>
        <end position="35"/>
    </location>
</feature>
<dbReference type="PANTHER" id="PTHR45714">
    <property type="entry name" value="HOMEOBOX-LEUCINE ZIPPER PROTEIN HAT14"/>
    <property type="match status" value="1"/>
</dbReference>
<protein>
    <recommendedName>
        <fullName evidence="9">Homeobox domain-containing protein</fullName>
    </recommendedName>
</protein>
<dbReference type="Pfam" id="PF00046">
    <property type="entry name" value="Homeodomain"/>
    <property type="match status" value="1"/>
</dbReference>
<dbReference type="SMART" id="SM00389">
    <property type="entry name" value="HOX"/>
    <property type="match status" value="1"/>
</dbReference>
<evidence type="ECO:0000256" key="2">
    <source>
        <dbReference type="ARBA" id="ARBA00006074"/>
    </source>
</evidence>
<keyword evidence="7" id="KW-0175">Coiled coil</keyword>
<keyword evidence="5 6" id="KW-0238">DNA-binding</keyword>
<dbReference type="InterPro" id="IPR001356">
    <property type="entry name" value="HD"/>
</dbReference>
<keyword evidence="5 6" id="KW-0371">Homeobox</keyword>
<evidence type="ECO:0000256" key="8">
    <source>
        <dbReference type="SAM" id="MobiDB-lite"/>
    </source>
</evidence>
<feature type="compositionally biased region" description="Basic and acidic residues" evidence="8">
    <location>
        <begin position="59"/>
        <end position="68"/>
    </location>
</feature>
<sequence length="230" mass="25171">MKAVSLETDACDTSLALGLAVADRKRPPLSRENRAAAEAAAPPLSAMSSYSAARTPSPEARKEKKFTCGEEGGGLDSDGGGKKKLRLTKEQSAMLEDRFKEQSTLDPKQKHALAKQLNLRPRQVEVWFQNRRARTKLKQTEVDYEFLKRCCESLTEENQRLQRELQELKSLKLASPAAAVYMQFPVATLSVCPSCKAIVAGSNAGGAAEPLQVAPKNNLFSNPFVRSTTC</sequence>
<feature type="coiled-coil region" evidence="7">
    <location>
        <begin position="137"/>
        <end position="174"/>
    </location>
</feature>
<dbReference type="PROSITE" id="PS00027">
    <property type="entry name" value="HOMEOBOX_1"/>
    <property type="match status" value="1"/>
</dbReference>
<keyword evidence="5 6" id="KW-0539">Nucleus</keyword>
<gene>
    <name evidence="10" type="ORF">ZIOFF_037907</name>
</gene>
<feature type="compositionally biased region" description="Low complexity" evidence="8">
    <location>
        <begin position="36"/>
        <end position="53"/>
    </location>
</feature>
<dbReference type="SMART" id="SM00340">
    <property type="entry name" value="HALZ"/>
    <property type="match status" value="1"/>
</dbReference>
<dbReference type="AlphaFoldDB" id="A0A8J5GSY4"/>
<keyword evidence="11" id="KW-1185">Reference proteome</keyword>
<keyword evidence="3" id="KW-0805">Transcription regulation</keyword>